<feature type="transmembrane region" description="Helical" evidence="6">
    <location>
        <begin position="350"/>
        <end position="373"/>
    </location>
</feature>
<feature type="transmembrane region" description="Helical" evidence="6">
    <location>
        <begin position="215"/>
        <end position="239"/>
    </location>
</feature>
<feature type="transmembrane region" description="Helical" evidence="6">
    <location>
        <begin position="385"/>
        <end position="406"/>
    </location>
</feature>
<dbReference type="PANTHER" id="PTHR30619:SF1">
    <property type="entry name" value="RECOMBINATION PROTEIN 2"/>
    <property type="match status" value="1"/>
</dbReference>
<feature type="transmembrane region" description="Helical" evidence="6">
    <location>
        <begin position="9"/>
        <end position="28"/>
    </location>
</feature>
<dbReference type="InterPro" id="IPR052159">
    <property type="entry name" value="Competence_DNA_uptake"/>
</dbReference>
<dbReference type="PANTHER" id="PTHR30619">
    <property type="entry name" value="DNA INTERNALIZATION/COMPETENCE PROTEIN COMEC/REC2"/>
    <property type="match status" value="1"/>
</dbReference>
<sequence>MKFNRKYPFLYLLIALMGGILCNTYFTLPAWCMAGAWVAALSLFRFSRAGTDLCLLAAFFCIGNASPHPTPREYNPESVYLLQARCEEELAGNNYILTANGDRFYLSRFSIDTTYHTGDSLRFYTRILPFRYNGNPYEFSYAHYMKQQGVFYQLRPVTPPRRTGQSHTLLSYFNEQRAKLLRKTEQLTQDSTCVRLINALCLGYRNDMQKDLNELFIKTGTVHLLSVSGLHVGAIYWLLMLFFRRLHLSRWTTLLLVLPLLWGYACLTGMEPAVARAATILSFFAISQTLSRHYNPVNILAASALLTLLFQPSALYSVSFLMSYSAYAGIMLLYPYLFRLPGKLPKLPSKVYSCCCITLAAQIPTIPICAYYFHTLNANGIIANLVAVPLSTLLLYGATICLILPLAISQYLMPACEMLCKALLSCLQWLSPYMLNLQNLYPTPLTILLLYIILFVFGYYLLNRKTAYLYATVGGMLALLLTSIATNFYISSRKEIVVFHHYRQSSVILNYNGFYLPLKHSCKEEPDSIPYLLRNKLKALPPTAGVLGTSLYWYPPICYLPNDTLFIADKNTLTPYRKATILIVTNNLYPQHLFGSDTPLPYPRKIILDGSNHSYCAQAWEQFCKEHHIDFLNSAEQGAIYLPIK</sequence>
<evidence type="ECO:0000313" key="9">
    <source>
        <dbReference type="Proteomes" id="UP000824202"/>
    </source>
</evidence>
<feature type="transmembrane region" description="Helical" evidence="6">
    <location>
        <begin position="314"/>
        <end position="338"/>
    </location>
</feature>
<organism evidence="8 9">
    <name type="scientific">Candidatus Odoribacter faecigallinarum</name>
    <dbReference type="NCBI Taxonomy" id="2838706"/>
    <lineage>
        <taxon>Bacteria</taxon>
        <taxon>Pseudomonadati</taxon>
        <taxon>Bacteroidota</taxon>
        <taxon>Bacteroidia</taxon>
        <taxon>Bacteroidales</taxon>
        <taxon>Odoribacteraceae</taxon>
        <taxon>Odoribacter</taxon>
    </lineage>
</organism>
<keyword evidence="4 6" id="KW-1133">Transmembrane helix</keyword>
<evidence type="ECO:0000256" key="6">
    <source>
        <dbReference type="SAM" id="Phobius"/>
    </source>
</evidence>
<dbReference type="GO" id="GO:0005886">
    <property type="term" value="C:plasma membrane"/>
    <property type="evidence" value="ECO:0007669"/>
    <property type="project" value="UniProtKB-SubCell"/>
</dbReference>
<accession>A0A9D1UYA9</accession>
<dbReference type="Pfam" id="PF03772">
    <property type="entry name" value="Competence"/>
    <property type="match status" value="1"/>
</dbReference>
<dbReference type="AlphaFoldDB" id="A0A9D1UYA9"/>
<proteinExistence type="predicted"/>
<reference evidence="8" key="1">
    <citation type="journal article" date="2021" name="PeerJ">
        <title>Extensive microbial diversity within the chicken gut microbiome revealed by metagenomics and culture.</title>
        <authorList>
            <person name="Gilroy R."/>
            <person name="Ravi A."/>
            <person name="Getino M."/>
            <person name="Pursley I."/>
            <person name="Horton D.L."/>
            <person name="Alikhan N.F."/>
            <person name="Baker D."/>
            <person name="Gharbi K."/>
            <person name="Hall N."/>
            <person name="Watson M."/>
            <person name="Adriaenssens E.M."/>
            <person name="Foster-Nyarko E."/>
            <person name="Jarju S."/>
            <person name="Secka A."/>
            <person name="Antonio M."/>
            <person name="Oren A."/>
            <person name="Chaudhuri R.R."/>
            <person name="La Ragione R."/>
            <person name="Hildebrand F."/>
            <person name="Pallen M.J."/>
        </authorList>
    </citation>
    <scope>NUCLEOTIDE SEQUENCE</scope>
    <source>
        <strain evidence="8">23274</strain>
    </source>
</reference>
<evidence type="ECO:0000256" key="3">
    <source>
        <dbReference type="ARBA" id="ARBA00022692"/>
    </source>
</evidence>
<feature type="transmembrane region" description="Helical" evidence="6">
    <location>
        <begin position="441"/>
        <end position="462"/>
    </location>
</feature>
<evidence type="ECO:0000259" key="7">
    <source>
        <dbReference type="Pfam" id="PF03772"/>
    </source>
</evidence>
<feature type="transmembrane region" description="Helical" evidence="6">
    <location>
        <begin position="469"/>
        <end position="490"/>
    </location>
</feature>
<gene>
    <name evidence="8" type="ORF">H9863_00080</name>
</gene>
<protein>
    <submittedName>
        <fullName evidence="8">ComEC family competence protein</fullName>
    </submittedName>
</protein>
<evidence type="ECO:0000256" key="2">
    <source>
        <dbReference type="ARBA" id="ARBA00022475"/>
    </source>
</evidence>
<comment type="subcellular location">
    <subcellularLocation>
        <location evidence="1">Cell membrane</location>
        <topology evidence="1">Multi-pass membrane protein</topology>
    </subcellularLocation>
</comment>
<keyword evidence="2" id="KW-1003">Cell membrane</keyword>
<feature type="domain" description="ComEC/Rec2-related protein" evidence="7">
    <location>
        <begin position="200"/>
        <end position="464"/>
    </location>
</feature>
<keyword evidence="5 6" id="KW-0472">Membrane</keyword>
<keyword evidence="3 6" id="KW-0812">Transmembrane</keyword>
<dbReference type="InterPro" id="IPR004477">
    <property type="entry name" value="ComEC_N"/>
</dbReference>
<comment type="caution">
    <text evidence="8">The sequence shown here is derived from an EMBL/GenBank/DDBJ whole genome shotgun (WGS) entry which is preliminary data.</text>
</comment>
<feature type="transmembrane region" description="Helical" evidence="6">
    <location>
        <begin position="251"/>
        <end position="267"/>
    </location>
</feature>
<evidence type="ECO:0000313" key="8">
    <source>
        <dbReference type="EMBL" id="HIX02504.1"/>
    </source>
</evidence>
<dbReference type="Proteomes" id="UP000824202">
    <property type="component" value="Unassembled WGS sequence"/>
</dbReference>
<reference evidence="8" key="2">
    <citation type="submission" date="2021-04" db="EMBL/GenBank/DDBJ databases">
        <authorList>
            <person name="Gilroy R."/>
        </authorList>
    </citation>
    <scope>NUCLEOTIDE SEQUENCE</scope>
    <source>
        <strain evidence="8">23274</strain>
    </source>
</reference>
<evidence type="ECO:0000256" key="1">
    <source>
        <dbReference type="ARBA" id="ARBA00004651"/>
    </source>
</evidence>
<evidence type="ECO:0000256" key="4">
    <source>
        <dbReference type="ARBA" id="ARBA00022989"/>
    </source>
</evidence>
<dbReference type="NCBIfam" id="TIGR00360">
    <property type="entry name" value="ComEC_N-term"/>
    <property type="match status" value="1"/>
</dbReference>
<name>A0A9D1UYA9_9BACT</name>
<evidence type="ECO:0000256" key="5">
    <source>
        <dbReference type="ARBA" id="ARBA00023136"/>
    </source>
</evidence>
<dbReference type="EMBL" id="DXFT01000001">
    <property type="protein sequence ID" value="HIX02504.1"/>
    <property type="molecule type" value="Genomic_DNA"/>
</dbReference>